<dbReference type="Proteomes" id="UP000681722">
    <property type="component" value="Unassembled WGS sequence"/>
</dbReference>
<name>A0A815Q182_9BILA</name>
<gene>
    <name evidence="1" type="ORF">GPM918_LOCUS34924</name>
    <name evidence="2" type="ORF">SRO942_LOCUS35637</name>
</gene>
<evidence type="ECO:0000313" key="3">
    <source>
        <dbReference type="Proteomes" id="UP000663829"/>
    </source>
</evidence>
<dbReference type="EMBL" id="CAJNOQ010019769">
    <property type="protein sequence ID" value="CAF1456557.1"/>
    <property type="molecule type" value="Genomic_DNA"/>
</dbReference>
<evidence type="ECO:0000313" key="1">
    <source>
        <dbReference type="EMBL" id="CAF1456557.1"/>
    </source>
</evidence>
<dbReference type="EMBL" id="CAJOBC010085223">
    <property type="protein sequence ID" value="CAF4328201.1"/>
    <property type="molecule type" value="Genomic_DNA"/>
</dbReference>
<keyword evidence="3" id="KW-1185">Reference proteome</keyword>
<evidence type="ECO:0000313" key="2">
    <source>
        <dbReference type="EMBL" id="CAF4328201.1"/>
    </source>
</evidence>
<proteinExistence type="predicted"/>
<sequence>MKRSYGYNISKEDLIKEYRLFYSNIIVEQNKITNFNDNYASNEAIKWYTQDSFLYRLSNKAFRTENFDMVYKLRLFITDLENQIEFLYSKLIDGLPLAIRVYRGQNLHINELQILSKSIGKHISFNSFLNRELAIVFADEGRTINEAVLFEMTID</sequence>
<accession>A0A815Q182</accession>
<protein>
    <submittedName>
        <fullName evidence="1">Uncharacterized protein</fullName>
    </submittedName>
</protein>
<reference evidence="1" key="1">
    <citation type="submission" date="2021-02" db="EMBL/GenBank/DDBJ databases">
        <authorList>
            <person name="Nowell W R."/>
        </authorList>
    </citation>
    <scope>NUCLEOTIDE SEQUENCE</scope>
</reference>
<organism evidence="1 3">
    <name type="scientific">Didymodactylos carnosus</name>
    <dbReference type="NCBI Taxonomy" id="1234261"/>
    <lineage>
        <taxon>Eukaryota</taxon>
        <taxon>Metazoa</taxon>
        <taxon>Spiralia</taxon>
        <taxon>Gnathifera</taxon>
        <taxon>Rotifera</taxon>
        <taxon>Eurotatoria</taxon>
        <taxon>Bdelloidea</taxon>
        <taxon>Philodinida</taxon>
        <taxon>Philodinidae</taxon>
        <taxon>Didymodactylos</taxon>
    </lineage>
</organism>
<comment type="caution">
    <text evidence="1">The sequence shown here is derived from an EMBL/GenBank/DDBJ whole genome shotgun (WGS) entry which is preliminary data.</text>
</comment>
<dbReference type="SUPFAM" id="SSF56399">
    <property type="entry name" value="ADP-ribosylation"/>
    <property type="match status" value="1"/>
</dbReference>
<dbReference type="Proteomes" id="UP000663829">
    <property type="component" value="Unassembled WGS sequence"/>
</dbReference>
<dbReference type="AlphaFoldDB" id="A0A815Q182"/>